<sequence length="79" mass="8094">MEESTPLGATDTVLMSSPFDKLTDAWAQGGAAAAAAAAAAARGGGERKYFPCLRLKSFCDDQDITTGRGRRATTPSLGG</sequence>
<dbReference type="AlphaFoldDB" id="A0AA35JTJ2"/>
<evidence type="ECO:0000313" key="2">
    <source>
        <dbReference type="Proteomes" id="UP001178461"/>
    </source>
</evidence>
<name>A0AA35JTJ2_9SAUR</name>
<dbReference type="EMBL" id="OX395127">
    <property type="protein sequence ID" value="CAI5765480.1"/>
    <property type="molecule type" value="Genomic_DNA"/>
</dbReference>
<organism evidence="1 2">
    <name type="scientific">Podarcis lilfordi</name>
    <name type="common">Lilford's wall lizard</name>
    <dbReference type="NCBI Taxonomy" id="74358"/>
    <lineage>
        <taxon>Eukaryota</taxon>
        <taxon>Metazoa</taxon>
        <taxon>Chordata</taxon>
        <taxon>Craniata</taxon>
        <taxon>Vertebrata</taxon>
        <taxon>Euteleostomi</taxon>
        <taxon>Lepidosauria</taxon>
        <taxon>Squamata</taxon>
        <taxon>Bifurcata</taxon>
        <taxon>Unidentata</taxon>
        <taxon>Episquamata</taxon>
        <taxon>Laterata</taxon>
        <taxon>Lacertibaenia</taxon>
        <taxon>Lacertidae</taxon>
        <taxon>Podarcis</taxon>
    </lineage>
</organism>
<proteinExistence type="predicted"/>
<accession>A0AA35JTJ2</accession>
<evidence type="ECO:0000313" key="1">
    <source>
        <dbReference type="EMBL" id="CAI5765480.1"/>
    </source>
</evidence>
<protein>
    <submittedName>
        <fullName evidence="1">Uncharacterized protein</fullName>
    </submittedName>
</protein>
<keyword evidence="2" id="KW-1185">Reference proteome</keyword>
<gene>
    <name evidence="1" type="ORF">PODLI_1B037992</name>
</gene>
<dbReference type="Proteomes" id="UP001178461">
    <property type="component" value="Chromosome 2"/>
</dbReference>
<reference evidence="1" key="1">
    <citation type="submission" date="2022-12" db="EMBL/GenBank/DDBJ databases">
        <authorList>
            <person name="Alioto T."/>
            <person name="Alioto T."/>
            <person name="Gomez Garrido J."/>
        </authorList>
    </citation>
    <scope>NUCLEOTIDE SEQUENCE</scope>
</reference>